<dbReference type="AlphaFoldDB" id="A0A368F057"/>
<gene>
    <name evidence="2" type="ORF">ANCCAN_29981</name>
</gene>
<feature type="compositionally biased region" description="Low complexity" evidence="1">
    <location>
        <begin position="37"/>
        <end position="47"/>
    </location>
</feature>
<reference evidence="2 3" key="1">
    <citation type="submission" date="2014-10" db="EMBL/GenBank/DDBJ databases">
        <title>Draft genome of the hookworm Ancylostoma caninum.</title>
        <authorList>
            <person name="Mitreva M."/>
        </authorList>
    </citation>
    <scope>NUCLEOTIDE SEQUENCE [LARGE SCALE GENOMIC DNA]</scope>
    <source>
        <strain evidence="2 3">Baltimore</strain>
    </source>
</reference>
<dbReference type="EMBL" id="JOJR01020975">
    <property type="protein sequence ID" value="RCN24325.1"/>
    <property type="molecule type" value="Genomic_DNA"/>
</dbReference>
<feature type="compositionally biased region" description="Basic residues" evidence="1">
    <location>
        <begin position="26"/>
        <end position="36"/>
    </location>
</feature>
<protein>
    <submittedName>
        <fullName evidence="2">Uncharacterized protein</fullName>
    </submittedName>
</protein>
<sequence>MSLQSSLPIKRSKSSKKSITQSQHRSYGRKGKKKNKTTNVVVVEIDG</sequence>
<proteinExistence type="predicted"/>
<evidence type="ECO:0000313" key="3">
    <source>
        <dbReference type="Proteomes" id="UP000252519"/>
    </source>
</evidence>
<organism evidence="2 3">
    <name type="scientific">Ancylostoma caninum</name>
    <name type="common">Dog hookworm</name>
    <dbReference type="NCBI Taxonomy" id="29170"/>
    <lineage>
        <taxon>Eukaryota</taxon>
        <taxon>Metazoa</taxon>
        <taxon>Ecdysozoa</taxon>
        <taxon>Nematoda</taxon>
        <taxon>Chromadorea</taxon>
        <taxon>Rhabditida</taxon>
        <taxon>Rhabditina</taxon>
        <taxon>Rhabditomorpha</taxon>
        <taxon>Strongyloidea</taxon>
        <taxon>Ancylostomatidae</taxon>
        <taxon>Ancylostomatinae</taxon>
        <taxon>Ancylostoma</taxon>
    </lineage>
</organism>
<evidence type="ECO:0000256" key="1">
    <source>
        <dbReference type="SAM" id="MobiDB-lite"/>
    </source>
</evidence>
<feature type="region of interest" description="Disordered" evidence="1">
    <location>
        <begin position="1"/>
        <end position="47"/>
    </location>
</feature>
<accession>A0A368F057</accession>
<keyword evidence="3" id="KW-1185">Reference proteome</keyword>
<dbReference type="Proteomes" id="UP000252519">
    <property type="component" value="Unassembled WGS sequence"/>
</dbReference>
<comment type="caution">
    <text evidence="2">The sequence shown here is derived from an EMBL/GenBank/DDBJ whole genome shotgun (WGS) entry which is preliminary data.</text>
</comment>
<evidence type="ECO:0000313" key="2">
    <source>
        <dbReference type="EMBL" id="RCN24325.1"/>
    </source>
</evidence>
<name>A0A368F057_ANCCA</name>